<reference evidence="1" key="1">
    <citation type="submission" date="2021-01" db="EMBL/GenBank/DDBJ databases">
        <authorList>
            <person name="Eckstrom K.M.E."/>
        </authorList>
    </citation>
    <scope>NUCLEOTIDE SEQUENCE</scope>
    <source>
        <strain evidence="1">UVCC 0001</strain>
    </source>
</reference>
<evidence type="ECO:0000313" key="2">
    <source>
        <dbReference type="Proteomes" id="UP001255856"/>
    </source>
</evidence>
<sequence>MPSRELFFAEGVAFTFLDKVQPLPDRKLPAASEVVAMMRAQWSAPLFIEGHLFGLGFALGKIVINSLHCKVDAAAMERVYGSGWDATQVIRGDIKPPPGCESLYNTLNEIQRIYLAELRQAAKLKLEQGLE</sequence>
<name>A0AAD9IGE2_PROWI</name>
<dbReference type="AlphaFoldDB" id="A0AAD9IGE2"/>
<keyword evidence="2" id="KW-1185">Reference proteome</keyword>
<dbReference type="EMBL" id="JASFZW010000007">
    <property type="protein sequence ID" value="KAK2077158.1"/>
    <property type="molecule type" value="Genomic_DNA"/>
</dbReference>
<organism evidence="1 2">
    <name type="scientific">Prototheca wickerhamii</name>
    <dbReference type="NCBI Taxonomy" id="3111"/>
    <lineage>
        <taxon>Eukaryota</taxon>
        <taxon>Viridiplantae</taxon>
        <taxon>Chlorophyta</taxon>
        <taxon>core chlorophytes</taxon>
        <taxon>Trebouxiophyceae</taxon>
        <taxon>Chlorellales</taxon>
        <taxon>Chlorellaceae</taxon>
        <taxon>Prototheca</taxon>
    </lineage>
</organism>
<proteinExistence type="predicted"/>
<dbReference type="Proteomes" id="UP001255856">
    <property type="component" value="Unassembled WGS sequence"/>
</dbReference>
<protein>
    <submittedName>
        <fullName evidence="1">Uncharacterized protein</fullName>
    </submittedName>
</protein>
<evidence type="ECO:0000313" key="1">
    <source>
        <dbReference type="EMBL" id="KAK2077158.1"/>
    </source>
</evidence>
<gene>
    <name evidence="1" type="ORF">QBZ16_004792</name>
</gene>
<accession>A0AAD9IGE2</accession>
<comment type="caution">
    <text evidence="1">The sequence shown here is derived from an EMBL/GenBank/DDBJ whole genome shotgun (WGS) entry which is preliminary data.</text>
</comment>